<dbReference type="EMBL" id="CADCTM010000897">
    <property type="protein sequence ID" value="CAA9302319.1"/>
    <property type="molecule type" value="Genomic_DNA"/>
</dbReference>
<reference evidence="1" key="1">
    <citation type="submission" date="2020-02" db="EMBL/GenBank/DDBJ databases">
        <authorList>
            <person name="Meier V. D."/>
        </authorList>
    </citation>
    <scope>NUCLEOTIDE SEQUENCE</scope>
    <source>
        <strain evidence="1">AVDCRST_MAG92</strain>
    </source>
</reference>
<dbReference type="AlphaFoldDB" id="A0A6J4KDS6"/>
<evidence type="ECO:0000313" key="1">
    <source>
        <dbReference type="EMBL" id="CAA9302319.1"/>
    </source>
</evidence>
<name>A0A6J4KDS6_9CYAN</name>
<sequence>MNLKKAKIIALNGMVDLLAVSKAVLKSTTFF</sequence>
<accession>A0A6J4KDS6</accession>
<organism evidence="1">
    <name type="scientific">uncultured Coleofasciculus sp</name>
    <dbReference type="NCBI Taxonomy" id="1267456"/>
    <lineage>
        <taxon>Bacteria</taxon>
        <taxon>Bacillati</taxon>
        <taxon>Cyanobacteriota</taxon>
        <taxon>Cyanophyceae</taxon>
        <taxon>Coleofasciculales</taxon>
        <taxon>Coleofasciculaceae</taxon>
        <taxon>Coleofasciculus</taxon>
        <taxon>environmental samples</taxon>
    </lineage>
</organism>
<gene>
    <name evidence="1" type="ORF">AVDCRST_MAG92-5227</name>
</gene>
<protein>
    <submittedName>
        <fullName evidence="1">Uncharacterized protein</fullName>
    </submittedName>
</protein>
<proteinExistence type="predicted"/>